<dbReference type="PANTHER" id="PTHR31088:SF6">
    <property type="entry name" value="PHAGE SHOCK PROTEIN A"/>
    <property type="match status" value="1"/>
</dbReference>
<gene>
    <name evidence="4" type="primary">pspA</name>
    <name evidence="4" type="ORF">G3I74_14100</name>
</gene>
<dbReference type="EMBL" id="JAAGSC010000044">
    <property type="protein sequence ID" value="NDY96861.1"/>
    <property type="molecule type" value="Genomic_DNA"/>
</dbReference>
<evidence type="ECO:0000256" key="3">
    <source>
        <dbReference type="SAM" id="MobiDB-lite"/>
    </source>
</evidence>
<evidence type="ECO:0000313" key="5">
    <source>
        <dbReference type="Proteomes" id="UP000484885"/>
    </source>
</evidence>
<dbReference type="RefSeq" id="WP_164212248.1">
    <property type="nucleotide sequence ID" value="NZ_JAAGSC010000044.1"/>
</dbReference>
<protein>
    <submittedName>
        <fullName evidence="4">Phage shock protein PspA</fullName>
    </submittedName>
</protein>
<name>A0A845V9Q1_9GAMM</name>
<dbReference type="GO" id="GO:0005829">
    <property type="term" value="C:cytosol"/>
    <property type="evidence" value="ECO:0007669"/>
    <property type="project" value="TreeGrafter"/>
</dbReference>
<keyword evidence="5" id="KW-1185">Reference proteome</keyword>
<dbReference type="InterPro" id="IPR014319">
    <property type="entry name" value="Phageshock_PspA"/>
</dbReference>
<evidence type="ECO:0000256" key="2">
    <source>
        <dbReference type="SAM" id="Coils"/>
    </source>
</evidence>
<dbReference type="NCBIfam" id="TIGR02977">
    <property type="entry name" value="phageshock_pspA"/>
    <property type="match status" value="1"/>
</dbReference>
<comment type="similarity">
    <text evidence="1">Belongs to the PspA/Vipp/IM30 family.</text>
</comment>
<reference evidence="4 5" key="1">
    <citation type="submission" date="2020-02" db="EMBL/GenBank/DDBJ databases">
        <authorList>
            <person name="Zhang X.-Y."/>
        </authorList>
    </citation>
    <scope>NUCLEOTIDE SEQUENCE [LARGE SCALE GENOMIC DNA]</scope>
    <source>
        <strain evidence="4 5">C33</strain>
    </source>
</reference>
<dbReference type="Pfam" id="PF04012">
    <property type="entry name" value="PspA_IM30"/>
    <property type="match status" value="1"/>
</dbReference>
<dbReference type="AlphaFoldDB" id="A0A845V9Q1"/>
<dbReference type="Proteomes" id="UP000484885">
    <property type="component" value="Unassembled WGS sequence"/>
</dbReference>
<dbReference type="PANTHER" id="PTHR31088">
    <property type="entry name" value="MEMBRANE-ASSOCIATED PROTEIN VIPP1, CHLOROPLASTIC"/>
    <property type="match status" value="1"/>
</dbReference>
<keyword evidence="2" id="KW-0175">Coiled coil</keyword>
<feature type="region of interest" description="Disordered" evidence="3">
    <location>
        <begin position="179"/>
        <end position="203"/>
    </location>
</feature>
<proteinExistence type="inferred from homology"/>
<dbReference type="GO" id="GO:0009271">
    <property type="term" value="P:phage shock"/>
    <property type="evidence" value="ECO:0007669"/>
    <property type="project" value="TreeGrafter"/>
</dbReference>
<evidence type="ECO:0000313" key="4">
    <source>
        <dbReference type="EMBL" id="NDY96861.1"/>
    </source>
</evidence>
<comment type="caution">
    <text evidence="4">The sequence shown here is derived from an EMBL/GenBank/DDBJ whole genome shotgun (WGS) entry which is preliminary data.</text>
</comment>
<organism evidence="4 5">
    <name type="scientific">Wenzhouxiangella limi</name>
    <dbReference type="NCBI Taxonomy" id="2707351"/>
    <lineage>
        <taxon>Bacteria</taxon>
        <taxon>Pseudomonadati</taxon>
        <taxon>Pseudomonadota</taxon>
        <taxon>Gammaproteobacteria</taxon>
        <taxon>Chromatiales</taxon>
        <taxon>Wenzhouxiangellaceae</taxon>
        <taxon>Wenzhouxiangella</taxon>
    </lineage>
</organism>
<dbReference type="InterPro" id="IPR007157">
    <property type="entry name" value="PspA_VIPP1"/>
</dbReference>
<feature type="coiled-coil region" evidence="2">
    <location>
        <begin position="108"/>
        <end position="135"/>
    </location>
</feature>
<accession>A0A845V9Q1</accession>
<sequence length="221" mass="25621">MGIFSRMGDIINANLNAALEKAEDPEKMIRLMIQEMEDTLVEVRSATAKCIAEKKERARLLKRLEEQQIDWARKAEIALDKNREDLARAALVEKTAISDRIGYLTEELTQYEDQLAKYDADIGKLQAKLTDARNRQRALVMRHRSASHQLKTRKHLHNDKIDEMLHRFDSAEQRIEQIESEAESLDMGRKGQSLESEFRQLETDERIEAELAEMKSKKQQG</sequence>
<evidence type="ECO:0000256" key="1">
    <source>
        <dbReference type="ARBA" id="ARBA00043985"/>
    </source>
</evidence>